<evidence type="ECO:0000313" key="5">
    <source>
        <dbReference type="Proteomes" id="UP000001542"/>
    </source>
</evidence>
<dbReference type="PANTHER" id="PTHR24182">
    <property type="entry name" value="ANKYRIN REPEAT AND SOCS BOX CONTAINING 4"/>
    <property type="match status" value="1"/>
</dbReference>
<sequence length="230" mass="26465">MNEYNLRIDLKDCAKYNNLDAFLVYLDFGKYFVYSLIFNIPSLFEYFLSHGVSINEKNEDGATALHNTAQNNSLEIAELLILHGANINEKDYYGETALLIATFYNSKEITELLISHGANINEKDGKGSTALHYTAQNNSLETAELLILHGANINEKDEMVVLLSILQQKIIVKKQLKFLFHMVQISMKEIKKGKPLFILQHVIIEKKQLNFLFHMVQKFLHKTLSFHIKE</sequence>
<feature type="repeat" description="ANK" evidence="1">
    <location>
        <begin position="126"/>
        <end position="158"/>
    </location>
</feature>
<dbReference type="VEuPathDB" id="TrichDB:TVAG_103720"/>
<feature type="repeat" description="ANK" evidence="1">
    <location>
        <begin position="93"/>
        <end position="125"/>
    </location>
</feature>
<keyword evidence="1" id="KW-0040">ANK repeat</keyword>
<name>A2ECZ8_TRIV3</name>
<evidence type="ECO:0000259" key="3">
    <source>
        <dbReference type="Pfam" id="PF11929"/>
    </source>
</evidence>
<dbReference type="Pfam" id="PF11929">
    <property type="entry name" value="DUF3447"/>
    <property type="match status" value="1"/>
</dbReference>
<dbReference type="Pfam" id="PF00023">
    <property type="entry name" value="Ank"/>
    <property type="match status" value="1"/>
</dbReference>
<dbReference type="AlphaFoldDB" id="A2ECZ8"/>
<dbReference type="InterPro" id="IPR002110">
    <property type="entry name" value="Ankyrin_rpt"/>
</dbReference>
<dbReference type="PROSITE" id="PS50297">
    <property type="entry name" value="ANK_REP_REGION"/>
    <property type="match status" value="3"/>
</dbReference>
<reference evidence="4" key="2">
    <citation type="journal article" date="2007" name="Science">
        <title>Draft genome sequence of the sexually transmitted pathogen Trichomonas vaginalis.</title>
        <authorList>
            <person name="Carlton J.M."/>
            <person name="Hirt R.P."/>
            <person name="Silva J.C."/>
            <person name="Delcher A.L."/>
            <person name="Schatz M."/>
            <person name="Zhao Q."/>
            <person name="Wortman J.R."/>
            <person name="Bidwell S.L."/>
            <person name="Alsmark U.C.M."/>
            <person name="Besteiro S."/>
            <person name="Sicheritz-Ponten T."/>
            <person name="Noel C.J."/>
            <person name="Dacks J.B."/>
            <person name="Foster P.G."/>
            <person name="Simillion C."/>
            <person name="Van de Peer Y."/>
            <person name="Miranda-Saavedra D."/>
            <person name="Barton G.J."/>
            <person name="Westrop G.D."/>
            <person name="Mueller S."/>
            <person name="Dessi D."/>
            <person name="Fiori P.L."/>
            <person name="Ren Q."/>
            <person name="Paulsen I."/>
            <person name="Zhang H."/>
            <person name="Bastida-Corcuera F.D."/>
            <person name="Simoes-Barbosa A."/>
            <person name="Brown M.T."/>
            <person name="Hayes R.D."/>
            <person name="Mukherjee M."/>
            <person name="Okumura C.Y."/>
            <person name="Schneider R."/>
            <person name="Smith A.J."/>
            <person name="Vanacova S."/>
            <person name="Villalvazo M."/>
            <person name="Haas B.J."/>
            <person name="Pertea M."/>
            <person name="Feldblyum T.V."/>
            <person name="Utterback T.R."/>
            <person name="Shu C.L."/>
            <person name="Osoegawa K."/>
            <person name="de Jong P.J."/>
            <person name="Hrdy I."/>
            <person name="Horvathova L."/>
            <person name="Zubacova Z."/>
            <person name="Dolezal P."/>
            <person name="Malik S.B."/>
            <person name="Logsdon J.M. Jr."/>
            <person name="Henze K."/>
            <person name="Gupta A."/>
            <person name="Wang C.C."/>
            <person name="Dunne R.L."/>
            <person name="Upcroft J.A."/>
            <person name="Upcroft P."/>
            <person name="White O."/>
            <person name="Salzberg S.L."/>
            <person name="Tang P."/>
            <person name="Chiu C.-H."/>
            <person name="Lee Y.-S."/>
            <person name="Embley T.M."/>
            <person name="Coombs G.H."/>
            <person name="Mottram J.C."/>
            <person name="Tachezy J."/>
            <person name="Fraser-Liggett C.M."/>
            <person name="Johnson P.J."/>
        </authorList>
    </citation>
    <scope>NUCLEOTIDE SEQUENCE [LARGE SCALE GENOMIC DNA]</scope>
    <source>
        <strain evidence="4">G3</strain>
    </source>
</reference>
<dbReference type="Gene3D" id="1.25.40.20">
    <property type="entry name" value="Ankyrin repeat-containing domain"/>
    <property type="match status" value="2"/>
</dbReference>
<keyword evidence="2" id="KW-1133">Transmembrane helix</keyword>
<dbReference type="STRING" id="5722.A2ECZ8"/>
<dbReference type="EMBL" id="DS113357">
    <property type="protein sequence ID" value="EAY09449.1"/>
    <property type="molecule type" value="Genomic_DNA"/>
</dbReference>
<feature type="transmembrane region" description="Helical" evidence="2">
    <location>
        <begin position="31"/>
        <end position="48"/>
    </location>
</feature>
<evidence type="ECO:0000256" key="2">
    <source>
        <dbReference type="SAM" id="Phobius"/>
    </source>
</evidence>
<proteinExistence type="predicted"/>
<dbReference type="VEuPathDB" id="TrichDB:TVAGG3_0860760"/>
<feature type="repeat" description="ANK" evidence="1">
    <location>
        <begin position="60"/>
        <end position="92"/>
    </location>
</feature>
<dbReference type="RefSeq" id="XP_001321672.1">
    <property type="nucleotide sequence ID" value="XM_001321637.1"/>
</dbReference>
<evidence type="ECO:0000256" key="1">
    <source>
        <dbReference type="PROSITE-ProRule" id="PRU00023"/>
    </source>
</evidence>
<dbReference type="InterPro" id="IPR020683">
    <property type="entry name" value="DUF3447"/>
</dbReference>
<keyword evidence="2" id="KW-0812">Transmembrane</keyword>
<feature type="domain" description="DUF3447" evidence="3">
    <location>
        <begin position="1"/>
        <end position="25"/>
    </location>
</feature>
<dbReference type="KEGG" id="tva:4767368"/>
<keyword evidence="2" id="KW-0472">Membrane</keyword>
<dbReference type="PANTHER" id="PTHR24182:SF13">
    <property type="entry name" value="LD18443P"/>
    <property type="match status" value="1"/>
</dbReference>
<evidence type="ECO:0000313" key="4">
    <source>
        <dbReference type="EMBL" id="EAY09449.1"/>
    </source>
</evidence>
<keyword evidence="5" id="KW-1185">Reference proteome</keyword>
<dbReference type="InterPro" id="IPR036770">
    <property type="entry name" value="Ankyrin_rpt-contain_sf"/>
</dbReference>
<dbReference type="OrthoDB" id="3795930at2759"/>
<dbReference type="SUPFAM" id="SSF48403">
    <property type="entry name" value="Ankyrin repeat"/>
    <property type="match status" value="1"/>
</dbReference>
<dbReference type="eggNOG" id="KOG4412">
    <property type="taxonomic scope" value="Eukaryota"/>
</dbReference>
<dbReference type="PRINTS" id="PR01415">
    <property type="entry name" value="ANKYRIN"/>
</dbReference>
<reference evidence="4" key="1">
    <citation type="submission" date="2006-10" db="EMBL/GenBank/DDBJ databases">
        <authorList>
            <person name="Amadeo P."/>
            <person name="Zhao Q."/>
            <person name="Wortman J."/>
            <person name="Fraser-Liggett C."/>
            <person name="Carlton J."/>
        </authorList>
    </citation>
    <scope>NUCLEOTIDE SEQUENCE</scope>
    <source>
        <strain evidence="4">G3</strain>
    </source>
</reference>
<dbReference type="SMART" id="SM00248">
    <property type="entry name" value="ANK"/>
    <property type="match status" value="3"/>
</dbReference>
<dbReference type="Proteomes" id="UP000001542">
    <property type="component" value="Unassembled WGS sequence"/>
</dbReference>
<accession>A2ECZ8</accession>
<organism evidence="4 5">
    <name type="scientific">Trichomonas vaginalis (strain ATCC PRA-98 / G3)</name>
    <dbReference type="NCBI Taxonomy" id="412133"/>
    <lineage>
        <taxon>Eukaryota</taxon>
        <taxon>Metamonada</taxon>
        <taxon>Parabasalia</taxon>
        <taxon>Trichomonadida</taxon>
        <taxon>Trichomonadidae</taxon>
        <taxon>Trichomonas</taxon>
    </lineage>
</organism>
<dbReference type="Pfam" id="PF12796">
    <property type="entry name" value="Ank_2"/>
    <property type="match status" value="1"/>
</dbReference>
<gene>
    <name evidence="4" type="ORF">TVAG_126100</name>
</gene>
<protein>
    <submittedName>
        <fullName evidence="4">Ankyrin repeat protein, putative</fullName>
    </submittedName>
</protein>
<dbReference type="PROSITE" id="PS50088">
    <property type="entry name" value="ANK_REPEAT"/>
    <property type="match status" value="3"/>
</dbReference>
<dbReference type="InParanoid" id="A2ECZ8"/>